<keyword evidence="4" id="KW-1185">Reference proteome</keyword>
<dbReference type="EMBL" id="CP137624">
    <property type="protein sequence ID" value="WPK13701.1"/>
    <property type="molecule type" value="Genomic_DNA"/>
</dbReference>
<evidence type="ECO:0000256" key="1">
    <source>
        <dbReference type="ARBA" id="ARBA00022747"/>
    </source>
</evidence>
<dbReference type="InterPro" id="IPR044946">
    <property type="entry name" value="Restrct_endonuc_typeI_TRD_sf"/>
</dbReference>
<accession>A0ABZ0S311</accession>
<name>A0ABZ0S311_9BACI</name>
<keyword evidence="1" id="KW-0680">Restriction system</keyword>
<keyword evidence="2" id="KW-0238">DNA-binding</keyword>
<dbReference type="RefSeq" id="WP_319838161.1">
    <property type="nucleotide sequence ID" value="NZ_CP137624.1"/>
</dbReference>
<organism evidence="3 4">
    <name type="scientific">Lysinibacillus louembei</name>
    <dbReference type="NCBI Taxonomy" id="1470088"/>
    <lineage>
        <taxon>Bacteria</taxon>
        <taxon>Bacillati</taxon>
        <taxon>Bacillota</taxon>
        <taxon>Bacilli</taxon>
        <taxon>Bacillales</taxon>
        <taxon>Bacillaceae</taxon>
        <taxon>Lysinibacillus</taxon>
    </lineage>
</organism>
<evidence type="ECO:0000313" key="4">
    <source>
        <dbReference type="Proteomes" id="UP001322664"/>
    </source>
</evidence>
<protein>
    <recommendedName>
        <fullName evidence="5">Type I restriction modification DNA specificity domain-containing protein</fullName>
    </recommendedName>
</protein>
<evidence type="ECO:0000313" key="3">
    <source>
        <dbReference type="EMBL" id="WPK13701.1"/>
    </source>
</evidence>
<sequence>MRQYKLGDIVTIVKGVARQPTHYFVSEGIPFVSCDYWDLLKNNLQLLPKIPSSLQHESDLTKVPTGAVLIYPSKNAYYVCQQEYYIGENIMAMIPCQSIILSKYLFYYLQAQSLKIEEAIEQKIYLPRIAIQQQLIAHMAQVHAVSDQVQNILIALLQLEAYLQTENTDLLKIQDELIEKMEWMNSLHKILLHNIKHLK</sequence>
<dbReference type="SUPFAM" id="SSF116734">
    <property type="entry name" value="DNA methylase specificity domain"/>
    <property type="match status" value="1"/>
</dbReference>
<dbReference type="Gene3D" id="3.90.220.20">
    <property type="entry name" value="DNA methylase specificity domains"/>
    <property type="match status" value="1"/>
</dbReference>
<evidence type="ECO:0000256" key="2">
    <source>
        <dbReference type="ARBA" id="ARBA00023125"/>
    </source>
</evidence>
<reference evidence="3 4" key="1">
    <citation type="submission" date="2023-09" db="EMBL/GenBank/DDBJ databases">
        <authorList>
            <person name="Page C.A."/>
            <person name="Perez-Diaz I.M."/>
        </authorList>
    </citation>
    <scope>NUCLEOTIDE SEQUENCE [LARGE SCALE GENOMIC DNA]</scope>
    <source>
        <strain evidence="3 4">Ll15</strain>
    </source>
</reference>
<gene>
    <name evidence="3" type="ORF">R6U77_08575</name>
</gene>
<dbReference type="Proteomes" id="UP001322664">
    <property type="component" value="Chromosome"/>
</dbReference>
<evidence type="ECO:0008006" key="5">
    <source>
        <dbReference type="Google" id="ProtNLM"/>
    </source>
</evidence>
<proteinExistence type="predicted"/>